<dbReference type="AlphaFoldDB" id="A0A0B6Y7N5"/>
<organism evidence="2">
    <name type="scientific">Arion vulgaris</name>
    <dbReference type="NCBI Taxonomy" id="1028688"/>
    <lineage>
        <taxon>Eukaryota</taxon>
        <taxon>Metazoa</taxon>
        <taxon>Spiralia</taxon>
        <taxon>Lophotrochozoa</taxon>
        <taxon>Mollusca</taxon>
        <taxon>Gastropoda</taxon>
        <taxon>Heterobranchia</taxon>
        <taxon>Euthyneura</taxon>
        <taxon>Panpulmonata</taxon>
        <taxon>Eupulmonata</taxon>
        <taxon>Stylommatophora</taxon>
        <taxon>Helicina</taxon>
        <taxon>Arionoidea</taxon>
        <taxon>Arionidae</taxon>
        <taxon>Arion</taxon>
    </lineage>
</organism>
<accession>A0A0B6Y7N5</accession>
<feature type="non-terminal residue" evidence="2">
    <location>
        <position position="1"/>
    </location>
</feature>
<feature type="non-terminal residue" evidence="2">
    <location>
        <position position="75"/>
    </location>
</feature>
<reference evidence="2" key="1">
    <citation type="submission" date="2014-12" db="EMBL/GenBank/DDBJ databases">
        <title>Insight into the proteome of Arion vulgaris.</title>
        <authorList>
            <person name="Aradska J."/>
            <person name="Bulat T."/>
            <person name="Smidak R."/>
            <person name="Sarate P."/>
            <person name="Gangsoo J."/>
            <person name="Sialana F."/>
            <person name="Bilban M."/>
            <person name="Lubec G."/>
        </authorList>
    </citation>
    <scope>NUCLEOTIDE SEQUENCE</scope>
    <source>
        <tissue evidence="2">Skin</tissue>
    </source>
</reference>
<protein>
    <submittedName>
        <fullName evidence="2">Uncharacterized protein</fullName>
    </submittedName>
</protein>
<feature type="region of interest" description="Disordered" evidence="1">
    <location>
        <begin position="1"/>
        <end position="51"/>
    </location>
</feature>
<feature type="compositionally biased region" description="Basic and acidic residues" evidence="1">
    <location>
        <begin position="34"/>
        <end position="43"/>
    </location>
</feature>
<gene>
    <name evidence="2" type="primary">ORF13431</name>
</gene>
<proteinExistence type="predicted"/>
<evidence type="ECO:0000256" key="1">
    <source>
        <dbReference type="SAM" id="MobiDB-lite"/>
    </source>
</evidence>
<evidence type="ECO:0000313" key="2">
    <source>
        <dbReference type="EMBL" id="CEK51445.1"/>
    </source>
</evidence>
<feature type="compositionally biased region" description="Polar residues" evidence="1">
    <location>
        <begin position="1"/>
        <end position="21"/>
    </location>
</feature>
<sequence length="75" mass="8634">NVKSSQQTKKGPSHSQSSISKFMSEIRSVKRPREHINPTDRPENSQIDQPFKASINSELWLEKYKPMSRAELAVH</sequence>
<dbReference type="EMBL" id="HACG01004580">
    <property type="protein sequence ID" value="CEK51445.1"/>
    <property type="molecule type" value="Transcribed_RNA"/>
</dbReference>
<name>A0A0B6Y7N5_9EUPU</name>